<evidence type="ECO:0000313" key="6">
    <source>
        <dbReference type="Proteomes" id="UP000314251"/>
    </source>
</evidence>
<keyword evidence="3" id="KW-0804">Transcription</keyword>
<proteinExistence type="predicted"/>
<dbReference type="Proteomes" id="UP000314251">
    <property type="component" value="Unassembled WGS sequence"/>
</dbReference>
<dbReference type="EMBL" id="VDLY02000015">
    <property type="protein sequence ID" value="KAB8162127.1"/>
    <property type="molecule type" value="Genomic_DNA"/>
</dbReference>
<dbReference type="SMART" id="SM00347">
    <property type="entry name" value="HTH_MARR"/>
    <property type="match status" value="1"/>
</dbReference>
<dbReference type="GO" id="GO:0003700">
    <property type="term" value="F:DNA-binding transcription factor activity"/>
    <property type="evidence" value="ECO:0007669"/>
    <property type="project" value="InterPro"/>
</dbReference>
<dbReference type="Gene3D" id="1.10.10.10">
    <property type="entry name" value="Winged helix-like DNA-binding domain superfamily/Winged helix DNA-binding domain"/>
    <property type="match status" value="1"/>
</dbReference>
<evidence type="ECO:0000256" key="2">
    <source>
        <dbReference type="ARBA" id="ARBA00023125"/>
    </source>
</evidence>
<accession>A0A5N6A051</accession>
<keyword evidence="1" id="KW-0805">Transcription regulation</keyword>
<sequence>MPLSVHERIGHHIKRAEQELASAKHSALRPFKVNVPQYHVLLALSQETGLSGAALARRCMVTPQTMSSVLSTLEGRGLVERTRHPLHQHILECRLTRAGRTLFERADHAVAEIERRLTEAFTSAEADDLVGYLNRCSLALTEDGAPRAEAASKPSGEPVG</sequence>
<dbReference type="AlphaFoldDB" id="A0A5N6A051"/>
<dbReference type="PROSITE" id="PS50995">
    <property type="entry name" value="HTH_MARR_2"/>
    <property type="match status" value="1"/>
</dbReference>
<gene>
    <name evidence="5" type="ORF">FH607_021760</name>
</gene>
<evidence type="ECO:0000256" key="1">
    <source>
        <dbReference type="ARBA" id="ARBA00023015"/>
    </source>
</evidence>
<comment type="caution">
    <text evidence="5">The sequence shown here is derived from an EMBL/GenBank/DDBJ whole genome shotgun (WGS) entry which is preliminary data.</text>
</comment>
<organism evidence="5 6">
    <name type="scientific">Streptomyces mimosae</name>
    <dbReference type="NCBI Taxonomy" id="2586635"/>
    <lineage>
        <taxon>Bacteria</taxon>
        <taxon>Bacillati</taxon>
        <taxon>Actinomycetota</taxon>
        <taxon>Actinomycetes</taxon>
        <taxon>Kitasatosporales</taxon>
        <taxon>Streptomycetaceae</taxon>
        <taxon>Streptomyces</taxon>
    </lineage>
</organism>
<dbReference type="SUPFAM" id="SSF46785">
    <property type="entry name" value="Winged helix' DNA-binding domain"/>
    <property type="match status" value="1"/>
</dbReference>
<protein>
    <submittedName>
        <fullName evidence="5">MarR family transcriptional regulator</fullName>
    </submittedName>
</protein>
<dbReference type="PANTHER" id="PTHR42756">
    <property type="entry name" value="TRANSCRIPTIONAL REGULATOR, MARR"/>
    <property type="match status" value="1"/>
</dbReference>
<evidence type="ECO:0000259" key="4">
    <source>
        <dbReference type="PROSITE" id="PS50995"/>
    </source>
</evidence>
<keyword evidence="2" id="KW-0238">DNA-binding</keyword>
<evidence type="ECO:0000313" key="5">
    <source>
        <dbReference type="EMBL" id="KAB8162127.1"/>
    </source>
</evidence>
<name>A0A5N6A051_9ACTN</name>
<dbReference type="PANTHER" id="PTHR42756:SF1">
    <property type="entry name" value="TRANSCRIPTIONAL REPRESSOR OF EMRAB OPERON"/>
    <property type="match status" value="1"/>
</dbReference>
<dbReference type="InterPro" id="IPR036388">
    <property type="entry name" value="WH-like_DNA-bd_sf"/>
</dbReference>
<dbReference type="Pfam" id="PF12802">
    <property type="entry name" value="MarR_2"/>
    <property type="match status" value="1"/>
</dbReference>
<evidence type="ECO:0000256" key="3">
    <source>
        <dbReference type="ARBA" id="ARBA00023163"/>
    </source>
</evidence>
<dbReference type="InterPro" id="IPR000835">
    <property type="entry name" value="HTH_MarR-typ"/>
</dbReference>
<feature type="domain" description="HTH marR-type" evidence="4">
    <location>
        <begin position="6"/>
        <end position="138"/>
    </location>
</feature>
<keyword evidence="6" id="KW-1185">Reference proteome</keyword>
<dbReference type="InterPro" id="IPR036390">
    <property type="entry name" value="WH_DNA-bd_sf"/>
</dbReference>
<dbReference type="GO" id="GO:0003677">
    <property type="term" value="F:DNA binding"/>
    <property type="evidence" value="ECO:0007669"/>
    <property type="project" value="UniProtKB-KW"/>
</dbReference>
<reference evidence="5" key="1">
    <citation type="submission" date="2019-10" db="EMBL/GenBank/DDBJ databases">
        <title>Nonomuraea sp. nov., isolated from Phyllanthus amarus.</title>
        <authorList>
            <person name="Klykleung N."/>
            <person name="Tanasupawat S."/>
        </authorList>
    </citation>
    <scope>NUCLEOTIDE SEQUENCE [LARGE SCALE GENOMIC DNA]</scope>
    <source>
        <strain evidence="5">3MP-10</strain>
    </source>
</reference>
<dbReference type="OrthoDB" id="3177763at2"/>